<feature type="region of interest" description="Disordered" evidence="1">
    <location>
        <begin position="1"/>
        <end position="24"/>
    </location>
</feature>
<accession>A0A0E9XUX1</accession>
<organism evidence="2">
    <name type="scientific">Anguilla anguilla</name>
    <name type="common">European freshwater eel</name>
    <name type="synonym">Muraena anguilla</name>
    <dbReference type="NCBI Taxonomy" id="7936"/>
    <lineage>
        <taxon>Eukaryota</taxon>
        <taxon>Metazoa</taxon>
        <taxon>Chordata</taxon>
        <taxon>Craniata</taxon>
        <taxon>Vertebrata</taxon>
        <taxon>Euteleostomi</taxon>
        <taxon>Actinopterygii</taxon>
        <taxon>Neopterygii</taxon>
        <taxon>Teleostei</taxon>
        <taxon>Anguilliformes</taxon>
        <taxon>Anguillidae</taxon>
        <taxon>Anguilla</taxon>
    </lineage>
</organism>
<proteinExistence type="predicted"/>
<name>A0A0E9XUX1_ANGAN</name>
<sequence>MGQTELGQCRRGHRVLNGQRHIFP</sequence>
<reference evidence="2" key="2">
    <citation type="journal article" date="2015" name="Fish Shellfish Immunol.">
        <title>Early steps in the European eel (Anguilla anguilla)-Vibrio vulnificus interaction in the gills: Role of the RtxA13 toxin.</title>
        <authorList>
            <person name="Callol A."/>
            <person name="Pajuelo D."/>
            <person name="Ebbesson L."/>
            <person name="Teles M."/>
            <person name="MacKenzie S."/>
            <person name="Amaro C."/>
        </authorList>
    </citation>
    <scope>NUCLEOTIDE SEQUENCE</scope>
</reference>
<evidence type="ECO:0000313" key="2">
    <source>
        <dbReference type="EMBL" id="JAI05484.1"/>
    </source>
</evidence>
<evidence type="ECO:0000256" key="1">
    <source>
        <dbReference type="SAM" id="MobiDB-lite"/>
    </source>
</evidence>
<dbReference type="EMBL" id="GBXM01003094">
    <property type="protein sequence ID" value="JAI05484.1"/>
    <property type="molecule type" value="Transcribed_RNA"/>
</dbReference>
<reference evidence="2" key="1">
    <citation type="submission" date="2014-11" db="EMBL/GenBank/DDBJ databases">
        <authorList>
            <person name="Amaro Gonzalez C."/>
        </authorList>
    </citation>
    <scope>NUCLEOTIDE SEQUENCE</scope>
</reference>
<dbReference type="AlphaFoldDB" id="A0A0E9XUX1"/>
<protein>
    <submittedName>
        <fullName evidence="2">Uncharacterized protein</fullName>
    </submittedName>
</protein>